<dbReference type="InterPro" id="IPR006091">
    <property type="entry name" value="Acyl-CoA_Oxase/DH_mid-dom"/>
</dbReference>
<evidence type="ECO:0000256" key="10">
    <source>
        <dbReference type="ARBA" id="ARBA00047882"/>
    </source>
</evidence>
<dbReference type="GO" id="GO:0033539">
    <property type="term" value="P:fatty acid beta-oxidation using acyl-CoA dehydrogenase"/>
    <property type="evidence" value="ECO:0007669"/>
    <property type="project" value="InterPro"/>
</dbReference>
<dbReference type="Pfam" id="PF02770">
    <property type="entry name" value="Acyl-CoA_dh_M"/>
    <property type="match status" value="1"/>
</dbReference>
<dbReference type="Gene3D" id="1.20.140.10">
    <property type="entry name" value="Butyryl-CoA Dehydrogenase, subunit A, domain 3"/>
    <property type="match status" value="1"/>
</dbReference>
<feature type="domain" description="Acyl-CoA oxidase/dehydrogenase middle" evidence="14">
    <location>
        <begin position="232"/>
        <end position="323"/>
    </location>
</feature>
<keyword evidence="12" id="KW-0472">Membrane</keyword>
<sequence length="790" mass="90199">MFIFSLLTYFILLYLNKSRLLFISTSIIWLLLSIYGIGSITLNSITFLIIMIFSYDVTRKKLISNPIYNKILYNPPKISKTEQQAIDAGTTWIESDLFKGQLNWKKFFKLKVNKLTDEEKEFINVELKNLCRIVNDWEITHEKNNLPPEVWQYLKKNKFFGLIIPKKYGGKSFSTYAQSVIIEKLSALSSTLAITVGVPNSLGPAELILKYGNNEQKEKYLPKLASGDEIPCFALTSPESGSDAASINDYGIVCFGKWNGDKCLGIELNWNKRYITLAPIATILGLAFKLKDPNKLLGLNENIGITLALVPTNLEGIKIGRRHLPLNIPFLNGPTSGNKVFIPIDFIIGGKEMAGQGWRMLMECLSVGRGITLPSTSNGVMKSITLTTGCYAAIRNQFKTPICEMEGIQECFYEVLTNCYNINAITNLTINGINNGEKPTILSGITKYQTTKITQKSLIYAMNILGGKAICLGPKNFIARLYQGAPISETVEGANILSRSLITFGQGALRCHPFLIEEIDAVKSHDKVKFDKILHIHLKYLTSKVLSSFFWSFFGTHFKKYHSNHTVNYYCNKISYYSDIFYCLSDLCIFTLQDKLKKNEMLSGRMADFLSLLVISTADIKYYLDNKNTEKTIMIHSVNKNLYQIEKIIIEIINNFPNTYISKVIKLLSPRFYIKRKRALDSSKIKLVKFFYKTYLNETTLFQNLYLEDSMLNPVGKIFTTYTKLQEVKEIFIRICEHDKLKYPFHSLDKLALKAFNSNIINKKEMSTLCEFENYRKYTINVDDFDQENL</sequence>
<dbReference type="Pfam" id="PF02771">
    <property type="entry name" value="Acyl-CoA_dh_N"/>
    <property type="match status" value="1"/>
</dbReference>
<comment type="similarity">
    <text evidence="3">Belongs to the acyl-CoA dehydrogenase family.</text>
</comment>
<evidence type="ECO:0000313" key="17">
    <source>
        <dbReference type="EMBL" id="ASK77798.1"/>
    </source>
</evidence>
<dbReference type="Gene3D" id="1.10.540.10">
    <property type="entry name" value="Acyl-CoA dehydrogenase/oxidase, N-terminal domain"/>
    <property type="match status" value="1"/>
</dbReference>
<comment type="catalytic activity">
    <reaction evidence="11">
        <text>a long-chain 2,3-saturated fatty acyl-CoA + oxidized [electron-transfer flavoprotein] + H(+) = a long-chain (2E)-enoyl-CoA + reduced [electron-transfer flavoprotein]</text>
        <dbReference type="Rhea" id="RHEA:17721"/>
        <dbReference type="Rhea" id="RHEA-COMP:10685"/>
        <dbReference type="Rhea" id="RHEA-COMP:10686"/>
        <dbReference type="ChEBI" id="CHEBI:15378"/>
        <dbReference type="ChEBI" id="CHEBI:57692"/>
        <dbReference type="ChEBI" id="CHEBI:58307"/>
        <dbReference type="ChEBI" id="CHEBI:83721"/>
        <dbReference type="ChEBI" id="CHEBI:83727"/>
        <dbReference type="EC" id="1.3.8.8"/>
    </reaction>
</comment>
<feature type="domain" description="Acyl-CoA dehydrogenase/oxidase N-terminal" evidence="15">
    <location>
        <begin position="132"/>
        <end position="228"/>
    </location>
</feature>
<dbReference type="InterPro" id="IPR009075">
    <property type="entry name" value="AcylCo_DH/oxidase_C"/>
</dbReference>
<organism evidence="17 18">
    <name type="scientific">Paraphotobacterium marinum</name>
    <dbReference type="NCBI Taxonomy" id="1755811"/>
    <lineage>
        <taxon>Bacteria</taxon>
        <taxon>Pseudomonadati</taxon>
        <taxon>Pseudomonadota</taxon>
        <taxon>Gammaproteobacteria</taxon>
        <taxon>Vibrionales</taxon>
        <taxon>Vibrionaceae</taxon>
        <taxon>Paraphotobacterium</taxon>
    </lineage>
</organism>
<dbReference type="RefSeq" id="WP_089072708.1">
    <property type="nucleotide sequence ID" value="NZ_CBCSAM010000007.1"/>
</dbReference>
<dbReference type="SUPFAM" id="SSF47203">
    <property type="entry name" value="Acyl-CoA dehydrogenase C-terminal domain-like"/>
    <property type="match status" value="1"/>
</dbReference>
<dbReference type="AlphaFoldDB" id="A0A220VBM5"/>
<evidence type="ECO:0000256" key="12">
    <source>
        <dbReference type="SAM" id="Phobius"/>
    </source>
</evidence>
<dbReference type="EC" id="1.3.8.7" evidence="4"/>
<dbReference type="PANTHER" id="PTHR48083">
    <property type="entry name" value="MEDIUM-CHAIN SPECIFIC ACYL-COA DEHYDROGENASE, MITOCHONDRIAL-RELATED"/>
    <property type="match status" value="1"/>
</dbReference>
<evidence type="ECO:0000259" key="16">
    <source>
        <dbReference type="Pfam" id="PF09317"/>
    </source>
</evidence>
<comment type="catalytic activity">
    <reaction evidence="10">
        <text>a medium-chain 2,3-saturated fatty acyl-CoA + oxidized [electron-transfer flavoprotein] + H(+) = a medium-chain (2E)-enoyl-CoA + reduced [electron-transfer flavoprotein]</text>
        <dbReference type="Rhea" id="RHEA:14477"/>
        <dbReference type="Rhea" id="RHEA-COMP:10685"/>
        <dbReference type="Rhea" id="RHEA-COMP:10686"/>
        <dbReference type="ChEBI" id="CHEBI:15378"/>
        <dbReference type="ChEBI" id="CHEBI:57692"/>
        <dbReference type="ChEBI" id="CHEBI:58307"/>
        <dbReference type="ChEBI" id="CHEBI:83723"/>
        <dbReference type="ChEBI" id="CHEBI:83726"/>
        <dbReference type="EC" id="1.3.8.7"/>
    </reaction>
</comment>
<evidence type="ECO:0000256" key="9">
    <source>
        <dbReference type="ARBA" id="ARBA00023002"/>
    </source>
</evidence>
<dbReference type="Pfam" id="PF09317">
    <property type="entry name" value="ACDH_C"/>
    <property type="match status" value="1"/>
</dbReference>
<evidence type="ECO:0000256" key="1">
    <source>
        <dbReference type="ARBA" id="ARBA00001974"/>
    </source>
</evidence>
<keyword evidence="12" id="KW-1133">Transmembrane helix</keyword>
<dbReference type="KEGG" id="pmai:CF386_01250"/>
<keyword evidence="8" id="KW-0274">FAD</keyword>
<dbReference type="InterPro" id="IPR013786">
    <property type="entry name" value="AcylCoA_DH/ox_N"/>
</dbReference>
<reference evidence="17 18" key="1">
    <citation type="journal article" date="2016" name="Int. J. Syst. Evol. Microbiol.">
        <title>Paraphotobacterium marinum gen. nov., sp. nov., a member of the family Vibrionaceae, isolated from surface seawater.</title>
        <authorList>
            <person name="Huang Z."/>
            <person name="Dong C."/>
            <person name="Shao Z."/>
        </authorList>
    </citation>
    <scope>NUCLEOTIDE SEQUENCE [LARGE SCALE GENOMIC DNA]</scope>
    <source>
        <strain evidence="17 18">NSCS20N07D</strain>
    </source>
</reference>
<dbReference type="EC" id="1.3.8.8" evidence="5"/>
<dbReference type="SUPFAM" id="SSF56645">
    <property type="entry name" value="Acyl-CoA dehydrogenase NM domain-like"/>
    <property type="match status" value="1"/>
</dbReference>
<dbReference type="InterPro" id="IPR036250">
    <property type="entry name" value="AcylCo_DH-like_C"/>
</dbReference>
<dbReference type="InterPro" id="IPR046373">
    <property type="entry name" value="Acyl-CoA_Oxase/DH_mid-dom_sf"/>
</dbReference>
<comment type="cofactor">
    <cofactor evidence="1">
        <name>FAD</name>
        <dbReference type="ChEBI" id="CHEBI:57692"/>
    </cofactor>
</comment>
<evidence type="ECO:0000259" key="15">
    <source>
        <dbReference type="Pfam" id="PF02771"/>
    </source>
</evidence>
<evidence type="ECO:0000256" key="11">
    <source>
        <dbReference type="ARBA" id="ARBA00049247"/>
    </source>
</evidence>
<evidence type="ECO:0000259" key="14">
    <source>
        <dbReference type="Pfam" id="PF02770"/>
    </source>
</evidence>
<evidence type="ECO:0000256" key="8">
    <source>
        <dbReference type="ARBA" id="ARBA00022827"/>
    </source>
</evidence>
<feature type="domain" description="Acyl-CoA dehydrogenase/oxidase C-terminal" evidence="13">
    <location>
        <begin position="355"/>
        <end position="502"/>
    </location>
</feature>
<dbReference type="GO" id="GO:0070991">
    <property type="term" value="F:medium-chain fatty acyl-CoA dehydrogenase activity"/>
    <property type="evidence" value="ECO:0007669"/>
    <property type="project" value="UniProtKB-EC"/>
</dbReference>
<gene>
    <name evidence="17" type="primary">fadE</name>
    <name evidence="17" type="ORF">CF386_01250</name>
</gene>
<feature type="transmembrane region" description="Helical" evidence="12">
    <location>
        <begin position="27"/>
        <end position="53"/>
    </location>
</feature>
<dbReference type="Gene3D" id="2.40.110.10">
    <property type="entry name" value="Butyryl-CoA Dehydrogenase, subunit A, domain 2"/>
    <property type="match status" value="1"/>
</dbReference>
<evidence type="ECO:0000256" key="2">
    <source>
        <dbReference type="ARBA" id="ARBA00005005"/>
    </source>
</evidence>
<feature type="domain" description="Acyl-CoA dehydrogenase C-terminal bacterial-type" evidence="16">
    <location>
        <begin position="509"/>
        <end position="785"/>
    </location>
</feature>
<keyword evidence="7" id="KW-0285">Flavoprotein</keyword>
<evidence type="ECO:0000256" key="5">
    <source>
        <dbReference type="ARBA" id="ARBA00012040"/>
    </source>
</evidence>
<dbReference type="NCBIfam" id="NF009586">
    <property type="entry name" value="PRK13026.1"/>
    <property type="match status" value="1"/>
</dbReference>
<dbReference type="GO" id="GO:0004466">
    <property type="term" value="F:long-chain fatty acyl-CoA dehydrogenase activity"/>
    <property type="evidence" value="ECO:0007669"/>
    <property type="project" value="UniProtKB-EC"/>
</dbReference>
<dbReference type="Pfam" id="PF00441">
    <property type="entry name" value="Acyl-CoA_dh_1"/>
    <property type="match status" value="1"/>
</dbReference>
<dbReference type="EMBL" id="CP022355">
    <property type="protein sequence ID" value="ASK77798.1"/>
    <property type="molecule type" value="Genomic_DNA"/>
</dbReference>
<dbReference type="InterPro" id="IPR015396">
    <property type="entry name" value="FadE_C"/>
</dbReference>
<evidence type="ECO:0000256" key="6">
    <source>
        <dbReference type="ARBA" id="ARBA00020144"/>
    </source>
</evidence>
<keyword evidence="9" id="KW-0560">Oxidoreductase</keyword>
<name>A0A220VBM5_9GAMM</name>
<evidence type="ECO:0000256" key="4">
    <source>
        <dbReference type="ARBA" id="ARBA00012033"/>
    </source>
</evidence>
<dbReference type="UniPathway" id="UPA00659"/>
<dbReference type="GO" id="GO:0050660">
    <property type="term" value="F:flavin adenine dinucleotide binding"/>
    <property type="evidence" value="ECO:0007669"/>
    <property type="project" value="InterPro"/>
</dbReference>
<accession>A0A220VBM5</accession>
<dbReference type="InterPro" id="IPR037069">
    <property type="entry name" value="AcylCoA_DH/ox_N_sf"/>
</dbReference>
<dbReference type="OrthoDB" id="9802447at2"/>
<dbReference type="Proteomes" id="UP000242175">
    <property type="component" value="Chromosome large"/>
</dbReference>
<dbReference type="FunFam" id="1.10.540.10:FF:000004">
    <property type="entry name" value="Acyl-CoA dehydrogenase"/>
    <property type="match status" value="1"/>
</dbReference>
<evidence type="ECO:0000256" key="7">
    <source>
        <dbReference type="ARBA" id="ARBA00022630"/>
    </source>
</evidence>
<dbReference type="InterPro" id="IPR050741">
    <property type="entry name" value="Acyl-CoA_dehydrogenase"/>
</dbReference>
<dbReference type="NCBIfam" id="NF007000">
    <property type="entry name" value="PRK09463.1"/>
    <property type="match status" value="1"/>
</dbReference>
<dbReference type="PANTHER" id="PTHR48083:SF18">
    <property type="entry name" value="ACYL-COENZYME A DEHYDROGENASE"/>
    <property type="match status" value="1"/>
</dbReference>
<proteinExistence type="inferred from homology"/>
<keyword evidence="18" id="KW-1185">Reference proteome</keyword>
<dbReference type="InterPro" id="IPR009100">
    <property type="entry name" value="AcylCoA_DH/oxidase_NM_dom_sf"/>
</dbReference>
<protein>
    <recommendedName>
        <fullName evidence="6">Acyl-coenzyme A dehydrogenase</fullName>
        <ecNumber evidence="4">1.3.8.7</ecNumber>
        <ecNumber evidence="5">1.3.8.8</ecNumber>
    </recommendedName>
</protein>
<evidence type="ECO:0000256" key="3">
    <source>
        <dbReference type="ARBA" id="ARBA00009347"/>
    </source>
</evidence>
<evidence type="ECO:0000313" key="18">
    <source>
        <dbReference type="Proteomes" id="UP000242175"/>
    </source>
</evidence>
<comment type="pathway">
    <text evidence="2">Lipid metabolism; fatty acid beta-oxidation.</text>
</comment>
<dbReference type="GO" id="GO:0005737">
    <property type="term" value="C:cytoplasm"/>
    <property type="evidence" value="ECO:0007669"/>
    <property type="project" value="TreeGrafter"/>
</dbReference>
<keyword evidence="12" id="KW-0812">Transmembrane</keyword>
<evidence type="ECO:0000259" key="13">
    <source>
        <dbReference type="Pfam" id="PF00441"/>
    </source>
</evidence>